<proteinExistence type="predicted"/>
<evidence type="ECO:0000313" key="1">
    <source>
        <dbReference type="EMBL" id="MPD05905.1"/>
    </source>
</evidence>
<keyword evidence="2" id="KW-1185">Reference proteome</keyword>
<organism evidence="1 2">
    <name type="scientific">Portunus trituberculatus</name>
    <name type="common">Swimming crab</name>
    <name type="synonym">Neptunus trituberculatus</name>
    <dbReference type="NCBI Taxonomy" id="210409"/>
    <lineage>
        <taxon>Eukaryota</taxon>
        <taxon>Metazoa</taxon>
        <taxon>Ecdysozoa</taxon>
        <taxon>Arthropoda</taxon>
        <taxon>Crustacea</taxon>
        <taxon>Multicrustacea</taxon>
        <taxon>Malacostraca</taxon>
        <taxon>Eumalacostraca</taxon>
        <taxon>Eucarida</taxon>
        <taxon>Decapoda</taxon>
        <taxon>Pleocyemata</taxon>
        <taxon>Brachyura</taxon>
        <taxon>Eubrachyura</taxon>
        <taxon>Portunoidea</taxon>
        <taxon>Portunidae</taxon>
        <taxon>Portuninae</taxon>
        <taxon>Portunus</taxon>
    </lineage>
</organism>
<evidence type="ECO:0000313" key="2">
    <source>
        <dbReference type="Proteomes" id="UP000324222"/>
    </source>
</evidence>
<name>A0A5B7KMI0_PORTR</name>
<accession>A0A5B7KMI0</accession>
<protein>
    <submittedName>
        <fullName evidence="1">Uncharacterized protein</fullName>
    </submittedName>
</protein>
<dbReference type="AlphaFoldDB" id="A0A5B7KMI0"/>
<comment type="caution">
    <text evidence="1">The sequence shown here is derived from an EMBL/GenBank/DDBJ whole genome shotgun (WGS) entry which is preliminary data.</text>
</comment>
<gene>
    <name evidence="1" type="ORF">E2C01_101677</name>
</gene>
<reference evidence="1 2" key="1">
    <citation type="submission" date="2019-05" db="EMBL/GenBank/DDBJ databases">
        <title>Another draft genome of Portunus trituberculatus and its Hox gene families provides insights of decapod evolution.</title>
        <authorList>
            <person name="Jeong J.-H."/>
            <person name="Song I."/>
            <person name="Kim S."/>
            <person name="Choi T."/>
            <person name="Kim D."/>
            <person name="Ryu S."/>
            <person name="Kim W."/>
        </authorList>
    </citation>
    <scope>NUCLEOTIDE SEQUENCE [LARGE SCALE GENOMIC DNA]</scope>
    <source>
        <tissue evidence="1">Muscle</tissue>
    </source>
</reference>
<dbReference type="Proteomes" id="UP000324222">
    <property type="component" value="Unassembled WGS sequence"/>
</dbReference>
<dbReference type="EMBL" id="VSRR010148310">
    <property type="protein sequence ID" value="MPD05905.1"/>
    <property type="molecule type" value="Genomic_DNA"/>
</dbReference>
<sequence>MTFRKALHVTGAALHHTLDSSLKQIVKLGFSLFEILIKLHFIVWASYGPAKEILRPDKC</sequence>